<evidence type="ECO:0000256" key="2">
    <source>
        <dbReference type="ARBA" id="ARBA00005417"/>
    </source>
</evidence>
<dbReference type="PANTHER" id="PTHR43297">
    <property type="entry name" value="OLIGOPEPTIDE TRANSPORT ATP-BINDING PROTEIN APPD"/>
    <property type="match status" value="1"/>
</dbReference>
<evidence type="ECO:0000313" key="11">
    <source>
        <dbReference type="Proteomes" id="UP000534783"/>
    </source>
</evidence>
<dbReference type="GO" id="GO:0016887">
    <property type="term" value="F:ATP hydrolysis activity"/>
    <property type="evidence" value="ECO:0007669"/>
    <property type="project" value="InterPro"/>
</dbReference>
<keyword evidence="3" id="KW-0813">Transport</keyword>
<keyword evidence="6 10" id="KW-0067">ATP-binding</keyword>
<feature type="domain" description="ABC transporter" evidence="9">
    <location>
        <begin position="6"/>
        <end position="257"/>
    </location>
</feature>
<dbReference type="PROSITE" id="PS00211">
    <property type="entry name" value="ABC_TRANSPORTER_1"/>
    <property type="match status" value="1"/>
</dbReference>
<protein>
    <submittedName>
        <fullName evidence="10">ABC transporter ATP-binding protein</fullName>
    </submittedName>
</protein>
<dbReference type="PANTHER" id="PTHR43297:SF2">
    <property type="entry name" value="DIPEPTIDE TRANSPORT ATP-BINDING PROTEIN DPPD"/>
    <property type="match status" value="1"/>
</dbReference>
<gene>
    <name evidence="10" type="ORF">MNODULE_13155</name>
</gene>
<dbReference type="InterPro" id="IPR003439">
    <property type="entry name" value="ABC_transporter-like_ATP-bd"/>
</dbReference>
<evidence type="ECO:0000256" key="5">
    <source>
        <dbReference type="ARBA" id="ARBA00022741"/>
    </source>
</evidence>
<dbReference type="GO" id="GO:0005524">
    <property type="term" value="F:ATP binding"/>
    <property type="evidence" value="ECO:0007669"/>
    <property type="project" value="UniProtKB-KW"/>
</dbReference>
<organism evidence="10 11">
    <name type="scientific">Candidatus Manganitrophus noduliformans</name>
    <dbReference type="NCBI Taxonomy" id="2606439"/>
    <lineage>
        <taxon>Bacteria</taxon>
        <taxon>Pseudomonadati</taxon>
        <taxon>Nitrospirota</taxon>
        <taxon>Nitrospiria</taxon>
        <taxon>Candidatus Troglogloeales</taxon>
        <taxon>Candidatus Manganitrophaceae</taxon>
        <taxon>Candidatus Manganitrophus</taxon>
    </lineage>
</organism>
<proteinExistence type="inferred from homology"/>
<dbReference type="AlphaFoldDB" id="A0A7X6DRC9"/>
<keyword evidence="7" id="KW-0472">Membrane</keyword>
<comment type="subcellular location">
    <subcellularLocation>
        <location evidence="1">Cell inner membrane</location>
        <topology evidence="1">Peripheral membrane protein</topology>
    </subcellularLocation>
</comment>
<dbReference type="SUPFAM" id="SSF52540">
    <property type="entry name" value="P-loop containing nucleoside triphosphate hydrolases"/>
    <property type="match status" value="1"/>
</dbReference>
<dbReference type="InterPro" id="IPR003593">
    <property type="entry name" value="AAA+_ATPase"/>
</dbReference>
<name>A0A7X6DRC9_9BACT</name>
<evidence type="ECO:0000313" key="10">
    <source>
        <dbReference type="EMBL" id="NKE71688.1"/>
    </source>
</evidence>
<keyword evidence="11" id="KW-1185">Reference proteome</keyword>
<dbReference type="InterPro" id="IPR050388">
    <property type="entry name" value="ABC_Ni/Peptide_Import"/>
</dbReference>
<dbReference type="PROSITE" id="PS50893">
    <property type="entry name" value="ABC_TRANSPORTER_2"/>
    <property type="match status" value="1"/>
</dbReference>
<dbReference type="GO" id="GO:0005886">
    <property type="term" value="C:plasma membrane"/>
    <property type="evidence" value="ECO:0007669"/>
    <property type="project" value="UniProtKB-SubCell"/>
</dbReference>
<reference evidence="10 11" key="1">
    <citation type="journal article" date="2020" name="Nature">
        <title>Bacterial chemolithoautotrophy via manganese oxidation.</title>
        <authorList>
            <person name="Yu H."/>
            <person name="Leadbetter J.R."/>
        </authorList>
    </citation>
    <scope>NUCLEOTIDE SEQUENCE [LARGE SCALE GENOMIC DNA]</scope>
    <source>
        <strain evidence="10 11">Mn-1</strain>
    </source>
</reference>
<dbReference type="EMBL" id="VTOW01000002">
    <property type="protein sequence ID" value="NKE71688.1"/>
    <property type="molecule type" value="Genomic_DNA"/>
</dbReference>
<evidence type="ECO:0000256" key="7">
    <source>
        <dbReference type="ARBA" id="ARBA00023136"/>
    </source>
</evidence>
<comment type="caution">
    <text evidence="10">The sequence shown here is derived from an EMBL/GenBank/DDBJ whole genome shotgun (WGS) entry which is preliminary data.</text>
</comment>
<evidence type="ECO:0000259" key="9">
    <source>
        <dbReference type="PROSITE" id="PS50893"/>
    </source>
</evidence>
<evidence type="ECO:0000256" key="6">
    <source>
        <dbReference type="ARBA" id="ARBA00022840"/>
    </source>
</evidence>
<evidence type="ECO:0000256" key="4">
    <source>
        <dbReference type="ARBA" id="ARBA00022475"/>
    </source>
</evidence>
<sequence length="290" mass="32354">MPEPILQVQQLKTHFYLMEGVVPAVEEVSFDLHRGETLGLVGESGSGKSVTALSILRLVPDPPGKIVGGKILFEGKDLLALPEKEMRKIRGNRISMIFQEPMTSLNPVLTIGEQIAEGIVLHENVGKKEAMNQSIEMLRKVEIPAPERRVREYPHQLSGGMRQRVMIAMALAMRPDLLIADEPTTALDVTIQRQILDLIGKLQEEIGMAVLLITHNLGIIAETAQRVVVMKEGRVVETSDVFSLFEKPQHSYTRQLLAAVPRLGETKKWSKKRKEAFSRQPSAVSEEPIF</sequence>
<dbReference type="CDD" id="cd03257">
    <property type="entry name" value="ABC_NikE_OppD_transporters"/>
    <property type="match status" value="1"/>
</dbReference>
<evidence type="ECO:0000256" key="1">
    <source>
        <dbReference type="ARBA" id="ARBA00004417"/>
    </source>
</evidence>
<keyword evidence="4" id="KW-1003">Cell membrane</keyword>
<dbReference type="RefSeq" id="WP_168060552.1">
    <property type="nucleotide sequence ID" value="NZ_VTOW01000002.1"/>
</dbReference>
<evidence type="ECO:0000256" key="3">
    <source>
        <dbReference type="ARBA" id="ARBA00022448"/>
    </source>
</evidence>
<evidence type="ECO:0000256" key="8">
    <source>
        <dbReference type="SAM" id="MobiDB-lite"/>
    </source>
</evidence>
<dbReference type="Proteomes" id="UP000534783">
    <property type="component" value="Unassembled WGS sequence"/>
</dbReference>
<dbReference type="InterPro" id="IPR017871">
    <property type="entry name" value="ABC_transporter-like_CS"/>
</dbReference>
<dbReference type="Gene3D" id="3.40.50.300">
    <property type="entry name" value="P-loop containing nucleotide triphosphate hydrolases"/>
    <property type="match status" value="1"/>
</dbReference>
<comment type="similarity">
    <text evidence="2">Belongs to the ABC transporter superfamily.</text>
</comment>
<dbReference type="Pfam" id="PF00005">
    <property type="entry name" value="ABC_tran"/>
    <property type="match status" value="1"/>
</dbReference>
<dbReference type="FunFam" id="3.40.50.300:FF:000016">
    <property type="entry name" value="Oligopeptide ABC transporter ATP-binding component"/>
    <property type="match status" value="1"/>
</dbReference>
<accession>A0A7X6DRC9</accession>
<feature type="region of interest" description="Disordered" evidence="8">
    <location>
        <begin position="271"/>
        <end position="290"/>
    </location>
</feature>
<dbReference type="SMART" id="SM00382">
    <property type="entry name" value="AAA"/>
    <property type="match status" value="1"/>
</dbReference>
<keyword evidence="5" id="KW-0547">Nucleotide-binding</keyword>
<dbReference type="InterPro" id="IPR027417">
    <property type="entry name" value="P-loop_NTPase"/>
</dbReference>